<dbReference type="NCBIfam" id="TIGR02980">
    <property type="entry name" value="SigBFG"/>
    <property type="match status" value="1"/>
</dbReference>
<keyword evidence="2" id="KW-0731">Sigma factor</keyword>
<dbReference type="InterPro" id="IPR036388">
    <property type="entry name" value="WH-like_DNA-bd_sf"/>
</dbReference>
<dbReference type="Pfam" id="PF04542">
    <property type="entry name" value="Sigma70_r2"/>
    <property type="match status" value="1"/>
</dbReference>
<dbReference type="GO" id="GO:0006352">
    <property type="term" value="P:DNA-templated transcription initiation"/>
    <property type="evidence" value="ECO:0007669"/>
    <property type="project" value="InterPro"/>
</dbReference>
<feature type="region of interest" description="Disordered" evidence="5">
    <location>
        <begin position="1"/>
        <end position="54"/>
    </location>
</feature>
<dbReference type="InterPro" id="IPR007627">
    <property type="entry name" value="RNA_pol_sigma70_r2"/>
</dbReference>
<gene>
    <name evidence="7" type="ORF">AVDCRST_MAG35-1681</name>
</gene>
<dbReference type="InterPro" id="IPR014284">
    <property type="entry name" value="RNA_pol_sigma-70_dom"/>
</dbReference>
<reference evidence="7" key="1">
    <citation type="submission" date="2020-02" db="EMBL/GenBank/DDBJ databases">
        <authorList>
            <person name="Meier V. D."/>
        </authorList>
    </citation>
    <scope>NUCLEOTIDE SEQUENCE</scope>
    <source>
        <strain evidence="7">AVDCRST_MAG35</strain>
    </source>
</reference>
<evidence type="ECO:0000256" key="1">
    <source>
        <dbReference type="ARBA" id="ARBA00023015"/>
    </source>
</evidence>
<feature type="compositionally biased region" description="Low complexity" evidence="5">
    <location>
        <begin position="1"/>
        <end position="14"/>
    </location>
</feature>
<evidence type="ECO:0000256" key="5">
    <source>
        <dbReference type="SAM" id="MobiDB-lite"/>
    </source>
</evidence>
<proteinExistence type="predicted"/>
<dbReference type="PANTHER" id="PTHR30385">
    <property type="entry name" value="SIGMA FACTOR F FLAGELLAR"/>
    <property type="match status" value="1"/>
</dbReference>
<dbReference type="PROSITE" id="PS00715">
    <property type="entry name" value="SIGMA70_1"/>
    <property type="match status" value="1"/>
</dbReference>
<evidence type="ECO:0000259" key="6">
    <source>
        <dbReference type="PROSITE" id="PS00715"/>
    </source>
</evidence>
<protein>
    <submittedName>
        <fullName evidence="7">RNA polymerase sigma factor SigB</fullName>
    </submittedName>
</protein>
<accession>A0A6J4PGJ6</accession>
<keyword evidence="1" id="KW-0805">Transcription regulation</keyword>
<name>A0A6J4PGJ6_9ACTN</name>
<feature type="compositionally biased region" description="Low complexity" evidence="5">
    <location>
        <begin position="23"/>
        <end position="44"/>
    </location>
</feature>
<evidence type="ECO:0000256" key="3">
    <source>
        <dbReference type="ARBA" id="ARBA00023125"/>
    </source>
</evidence>
<keyword evidence="3" id="KW-0238">DNA-binding</keyword>
<organism evidence="7">
    <name type="scientific">uncultured Quadrisphaera sp</name>
    <dbReference type="NCBI Taxonomy" id="904978"/>
    <lineage>
        <taxon>Bacteria</taxon>
        <taxon>Bacillati</taxon>
        <taxon>Actinomycetota</taxon>
        <taxon>Actinomycetes</taxon>
        <taxon>Kineosporiales</taxon>
        <taxon>Kineosporiaceae</taxon>
        <taxon>Quadrisphaera</taxon>
        <taxon>environmental samples</taxon>
    </lineage>
</organism>
<dbReference type="PANTHER" id="PTHR30385:SF4">
    <property type="entry name" value="RNA POLYMERASE SIGMA-E FACTOR"/>
    <property type="match status" value="1"/>
</dbReference>
<evidence type="ECO:0000256" key="2">
    <source>
        <dbReference type="ARBA" id="ARBA00023082"/>
    </source>
</evidence>
<dbReference type="InterPro" id="IPR013325">
    <property type="entry name" value="RNA_pol_sigma_r2"/>
</dbReference>
<dbReference type="InterPro" id="IPR013324">
    <property type="entry name" value="RNA_pol_sigma_r3/r4-like"/>
</dbReference>
<dbReference type="NCBIfam" id="TIGR02937">
    <property type="entry name" value="sigma70-ECF"/>
    <property type="match status" value="1"/>
</dbReference>
<dbReference type="InterPro" id="IPR007630">
    <property type="entry name" value="RNA_pol_sigma70_r4"/>
</dbReference>
<dbReference type="Pfam" id="PF04539">
    <property type="entry name" value="Sigma70_r3"/>
    <property type="match status" value="1"/>
</dbReference>
<dbReference type="AlphaFoldDB" id="A0A6J4PGJ6"/>
<dbReference type="EMBL" id="CADCUY010000346">
    <property type="protein sequence ID" value="CAA9415506.1"/>
    <property type="molecule type" value="Genomic_DNA"/>
</dbReference>
<evidence type="ECO:0000313" key="7">
    <source>
        <dbReference type="EMBL" id="CAA9415506.1"/>
    </source>
</evidence>
<dbReference type="PRINTS" id="PR00046">
    <property type="entry name" value="SIGMA70FCT"/>
</dbReference>
<dbReference type="SUPFAM" id="SSF88659">
    <property type="entry name" value="Sigma3 and sigma4 domains of RNA polymerase sigma factors"/>
    <property type="match status" value="2"/>
</dbReference>
<dbReference type="GO" id="GO:0016987">
    <property type="term" value="F:sigma factor activity"/>
    <property type="evidence" value="ECO:0007669"/>
    <property type="project" value="UniProtKB-KW"/>
</dbReference>
<sequence length="297" mass="31769">MSAGALPGASGSAGTDDGHEAIGAEGVPEVPVAAEPAAEAAEVPTSSAERSARATEQLRELAGLDPDDPAHARLRSTIVEEHLPLVRHLARRYADRGEPLVDLVQVGTIGLLKAVDRYDVERGVPFAAFAVPTVLGEIRRHFRDRGWAVRIPRRLQELSRALAVARLELTQELGRAPTVAELAARAGVDEDAVLEGMESAGAYTTVPLEPGEPESPGPWLATDDDGLRGVEDREALRPLLARLPARERRIIALRFVRGMSQAQIAEEVGISQMHVSRLLARTLSSLRAELGEESAGP</sequence>
<dbReference type="SUPFAM" id="SSF88946">
    <property type="entry name" value="Sigma2 domain of RNA polymerase sigma factors"/>
    <property type="match status" value="1"/>
</dbReference>
<dbReference type="InterPro" id="IPR014322">
    <property type="entry name" value="RNA_pol_sigma-B/F/G"/>
</dbReference>
<dbReference type="Gene3D" id="1.10.10.10">
    <property type="entry name" value="Winged helix-like DNA-binding domain superfamily/Winged helix DNA-binding domain"/>
    <property type="match status" value="2"/>
</dbReference>
<dbReference type="InterPro" id="IPR007624">
    <property type="entry name" value="RNA_pol_sigma70_r3"/>
</dbReference>
<dbReference type="Pfam" id="PF04545">
    <property type="entry name" value="Sigma70_r4"/>
    <property type="match status" value="1"/>
</dbReference>
<dbReference type="GO" id="GO:0003677">
    <property type="term" value="F:DNA binding"/>
    <property type="evidence" value="ECO:0007669"/>
    <property type="project" value="UniProtKB-KW"/>
</dbReference>
<feature type="domain" description="RNA polymerase sigma-70" evidence="6">
    <location>
        <begin position="102"/>
        <end position="115"/>
    </location>
</feature>
<keyword evidence="4" id="KW-0804">Transcription</keyword>
<dbReference type="Gene3D" id="1.20.120.1810">
    <property type="match status" value="1"/>
</dbReference>
<evidence type="ECO:0000256" key="4">
    <source>
        <dbReference type="ARBA" id="ARBA00023163"/>
    </source>
</evidence>
<dbReference type="CDD" id="cd06171">
    <property type="entry name" value="Sigma70_r4"/>
    <property type="match status" value="1"/>
</dbReference>
<dbReference type="InterPro" id="IPR000943">
    <property type="entry name" value="RNA_pol_sigma70"/>
</dbReference>